<dbReference type="Pfam" id="PF12763">
    <property type="entry name" value="EH"/>
    <property type="match status" value="1"/>
</dbReference>
<evidence type="ECO:0000259" key="2">
    <source>
        <dbReference type="PROSITE" id="PS50031"/>
    </source>
</evidence>
<reference evidence="3 4" key="1">
    <citation type="submission" date="2024-04" db="EMBL/GenBank/DDBJ databases">
        <title>Phyllosticta paracitricarpa is synonymous to the EU quarantine fungus P. citricarpa based on phylogenomic analyses.</title>
        <authorList>
            <consortium name="Lawrence Berkeley National Laboratory"/>
            <person name="Van Ingen-Buijs V.A."/>
            <person name="Van Westerhoven A.C."/>
            <person name="Haridas S."/>
            <person name="Skiadas P."/>
            <person name="Martin F."/>
            <person name="Groenewald J.Z."/>
            <person name="Crous P.W."/>
            <person name="Seidl M.F."/>
        </authorList>
    </citation>
    <scope>NUCLEOTIDE SEQUENCE [LARGE SCALE GENOMIC DNA]</scope>
    <source>
        <strain evidence="3 4">CBS 122670</strain>
    </source>
</reference>
<feature type="compositionally biased region" description="Polar residues" evidence="1">
    <location>
        <begin position="192"/>
        <end position="201"/>
    </location>
</feature>
<feature type="compositionally biased region" description="Polar residues" evidence="1">
    <location>
        <begin position="433"/>
        <end position="449"/>
    </location>
</feature>
<evidence type="ECO:0000313" key="4">
    <source>
        <dbReference type="Proteomes" id="UP001365128"/>
    </source>
</evidence>
<name>A0ABR1LFR0_9PEZI</name>
<dbReference type="Proteomes" id="UP001365128">
    <property type="component" value="Unassembled WGS sequence"/>
</dbReference>
<accession>A0ABR1LFR0</accession>
<feature type="compositionally biased region" description="Low complexity" evidence="1">
    <location>
        <begin position="134"/>
        <end position="146"/>
    </location>
</feature>
<dbReference type="InterPro" id="IPR011992">
    <property type="entry name" value="EF-hand-dom_pair"/>
</dbReference>
<dbReference type="PROSITE" id="PS50031">
    <property type="entry name" value="EH"/>
    <property type="match status" value="1"/>
</dbReference>
<feature type="compositionally biased region" description="Low complexity" evidence="1">
    <location>
        <begin position="358"/>
        <end position="375"/>
    </location>
</feature>
<dbReference type="InterPro" id="IPR000261">
    <property type="entry name" value="EH_dom"/>
</dbReference>
<keyword evidence="4" id="KW-1185">Reference proteome</keyword>
<feature type="domain" description="EH" evidence="2">
    <location>
        <begin position="574"/>
        <end position="668"/>
    </location>
</feature>
<dbReference type="CDD" id="cd00052">
    <property type="entry name" value="EH"/>
    <property type="match status" value="1"/>
</dbReference>
<dbReference type="Gene3D" id="1.10.238.10">
    <property type="entry name" value="EF-hand"/>
    <property type="match status" value="1"/>
</dbReference>
<proteinExistence type="predicted"/>
<evidence type="ECO:0000256" key="1">
    <source>
        <dbReference type="SAM" id="MobiDB-lite"/>
    </source>
</evidence>
<feature type="compositionally biased region" description="Basic residues" evidence="1">
    <location>
        <begin position="542"/>
        <end position="567"/>
    </location>
</feature>
<feature type="region of interest" description="Disordered" evidence="1">
    <location>
        <begin position="51"/>
        <end position="76"/>
    </location>
</feature>
<sequence length="681" mass="73475">MTASETRQHVRPPLIHLYAHLTTRPDIIPAACTALSDRLRSTCSCPPPVLSSHASMTAGPPHSRMPSASANHPDAPVPHNTRNAALVGASAAFAKPPVKPKPAINTYSGNNGALAAARQTATPQPLLPQGTGNSTSSRASHASLSLKAGTAGSLGVPTVPGDRARSPSIVAATRAAAKHTPVAESSAKNRKSWNNTSNESLPGSGHVGDLRSRFDGLRVGSSSFGIPTGSPPKLARTSRSPSPKTIIQPKQSTTSAVEPLPKRIEETTSSTKPPPRKPKPKPILTSQGPPPPVKSPKPQRNFTTPLAYPGLQEPVHDEVPLFPRAASAGQSGSSQVKSKPPPKPAPKPAKFSGEYRRASAASSSHAPPKIAPPASLREIPAEAISDSEEDTAYLSAPESKEEAKAKPILPPPRRRLSTPSDERTAILARSENHTPLSTTIVRPQPTSSAFKRESAKRLEPHFTGDSLANAIVGASLATSRTSTPSTIPPPPAPRRAGNQAKHHHIKPRSRNPSPQKRPGHLLQTLRKEPSSSDVDSDSGRDMKHKKKRHFRPKHPNKHKEGSRKRWRERVTERERKRYDGVWAANRGEFLPQEYQDCVHGFVVKDIWSRSRLPPHVLEVIWDLVDHQGIGVLSKEEFVVGMWVIDQALKGRKVPVKIQDSVWESVRGLGVEVRKLRGGSRR</sequence>
<feature type="compositionally biased region" description="Basic residues" evidence="1">
    <location>
        <begin position="500"/>
        <end position="509"/>
    </location>
</feature>
<organism evidence="3 4">
    <name type="scientific">Phyllosticta citricarpa</name>
    <dbReference type="NCBI Taxonomy" id="55181"/>
    <lineage>
        <taxon>Eukaryota</taxon>
        <taxon>Fungi</taxon>
        <taxon>Dikarya</taxon>
        <taxon>Ascomycota</taxon>
        <taxon>Pezizomycotina</taxon>
        <taxon>Dothideomycetes</taxon>
        <taxon>Dothideomycetes incertae sedis</taxon>
        <taxon>Botryosphaeriales</taxon>
        <taxon>Phyllostictaceae</taxon>
        <taxon>Phyllosticta</taxon>
    </lineage>
</organism>
<comment type="caution">
    <text evidence="3">The sequence shown here is derived from an EMBL/GenBank/DDBJ whole genome shotgun (WGS) entry which is preliminary data.</text>
</comment>
<dbReference type="SMART" id="SM00027">
    <property type="entry name" value="EH"/>
    <property type="match status" value="1"/>
</dbReference>
<gene>
    <name evidence="3" type="ORF">IWX46DRAFT_328313</name>
</gene>
<dbReference type="EMBL" id="JBBPDW010000046">
    <property type="protein sequence ID" value="KAK7533540.1"/>
    <property type="molecule type" value="Genomic_DNA"/>
</dbReference>
<feature type="compositionally biased region" description="Basic and acidic residues" evidence="1">
    <location>
        <begin position="450"/>
        <end position="462"/>
    </location>
</feature>
<feature type="region of interest" description="Disordered" evidence="1">
    <location>
        <begin position="116"/>
        <end position="569"/>
    </location>
</feature>
<feature type="compositionally biased region" description="Low complexity" evidence="1">
    <location>
        <begin position="325"/>
        <end position="338"/>
    </location>
</feature>
<evidence type="ECO:0000313" key="3">
    <source>
        <dbReference type="EMBL" id="KAK7533540.1"/>
    </source>
</evidence>
<protein>
    <recommendedName>
        <fullName evidence="2">EH domain-containing protein</fullName>
    </recommendedName>
</protein>
<feature type="compositionally biased region" description="Polar residues" evidence="1">
    <location>
        <begin position="237"/>
        <end position="256"/>
    </location>
</feature>
<dbReference type="SUPFAM" id="SSF47473">
    <property type="entry name" value="EF-hand"/>
    <property type="match status" value="1"/>
</dbReference>